<sequence>MKHPEIPSFTPRIADALLAAGEALAHEVRLEILHSPRPVFLYYIAQTFDTLAAVLTHGQPPYPATPGEQLCLHLTITRAEEHSRRPDFGPIREALLRDAAHEPLDRIGRTAGKPSAPFDFVALGDALTTNGMGAFFAPFEPDELVA</sequence>
<dbReference type="EMBL" id="CP109441">
    <property type="protein sequence ID" value="WUV44692.1"/>
    <property type="molecule type" value="Genomic_DNA"/>
</dbReference>
<protein>
    <submittedName>
        <fullName evidence="1">Uncharacterized protein</fullName>
    </submittedName>
</protein>
<gene>
    <name evidence="1" type="ORF">OG563_36925</name>
</gene>
<reference evidence="1" key="1">
    <citation type="submission" date="2022-10" db="EMBL/GenBank/DDBJ databases">
        <title>The complete genomes of actinobacterial strains from the NBC collection.</title>
        <authorList>
            <person name="Joergensen T.S."/>
            <person name="Alvarez Arevalo M."/>
            <person name="Sterndorff E.B."/>
            <person name="Faurdal D."/>
            <person name="Vuksanovic O."/>
            <person name="Mourched A.-S."/>
            <person name="Charusanti P."/>
            <person name="Shaw S."/>
            <person name="Blin K."/>
            <person name="Weber T."/>
        </authorList>
    </citation>
    <scope>NUCLEOTIDE SEQUENCE</scope>
    <source>
        <strain evidence="1">NBC_01482</strain>
    </source>
</reference>
<dbReference type="RefSeq" id="WP_329407714.1">
    <property type="nucleotide sequence ID" value="NZ_CP109441.1"/>
</dbReference>
<evidence type="ECO:0000313" key="2">
    <source>
        <dbReference type="Proteomes" id="UP001432062"/>
    </source>
</evidence>
<organism evidence="1 2">
    <name type="scientific">Nocardia vinacea</name>
    <dbReference type="NCBI Taxonomy" id="96468"/>
    <lineage>
        <taxon>Bacteria</taxon>
        <taxon>Bacillati</taxon>
        <taxon>Actinomycetota</taxon>
        <taxon>Actinomycetes</taxon>
        <taxon>Mycobacteriales</taxon>
        <taxon>Nocardiaceae</taxon>
        <taxon>Nocardia</taxon>
    </lineage>
</organism>
<evidence type="ECO:0000313" key="1">
    <source>
        <dbReference type="EMBL" id="WUV44692.1"/>
    </source>
</evidence>
<accession>A0ABZ1YS41</accession>
<proteinExistence type="predicted"/>
<name>A0ABZ1YS41_9NOCA</name>
<keyword evidence="2" id="KW-1185">Reference proteome</keyword>
<dbReference type="Proteomes" id="UP001432062">
    <property type="component" value="Chromosome"/>
</dbReference>